<dbReference type="Pfam" id="PF01453">
    <property type="entry name" value="B_lectin"/>
    <property type="match status" value="2"/>
</dbReference>
<sequence>MERPLLHLMEAVRWLVSRIIGMLEYGISTMYLISLWYIWVAHRENPFNNTSGVMLKIIDTGRLALLMTAANTIVWSTNSSRSFAQLLNSGNLVVRDANDTKPEKFLWQSFDYPTDTFLPGMKMAPGEYTYHCDPQDVMRKGKVKILLCYFVSSTTSAKDIITTTDFLTDGKTITSSDGSFEMGFFSPATFTNNWYVGIWYKHDVPDKSVVWVANRENPFNNTSGVMLKIIDTGQLALLTAANTIVWSTNSPSPLAVKNPVAQLLNSGNLVIRDANDTKPEKFLWQSFDYPTDTLLPGMKMGKNFVTGQEFYLSSWKNEYDPAPGEYTYHCDPTGYPQDVMRKGKVKVFSTGPWNGLRWSGVPGLTKNTIYTFKLDLDEKRAFYSFVLLGSVMTKLTMNSNGVLQRSMWAENRQEWHVYISSPEDTCDNYGTCGSYGSCNNILTPVCNCLDKFVPRDPRNWAMTNWSGGCIRRKPLNCQNGDGFLKYSGIKLPDTQYSWFDRSMTLHECKQACLRNCSCMAYSNLDIRNGGSGCLLWCGDLIDIRELPGGQDIYIRVATSELGSKKTKLLVLSLLLLIGVTVTGLTIGLYIWKKKKKRKMNLKDDLDLPLFTLSTLTKASSNFSVENKIGEGGFGSVYKGILEGGHEVAIKRLSKSSSQGVNEFKNEVICIAKLQHRNLVKLIGCCIAGGEKMLVYEYMCNRSLDLFIFGLFNHIISVLTEDLLTDEKRSLLLNWPKRFDIINGIARGLLYLHQDSRLRIIHRDLKASNILLDADMNPKISDFGIARSVVGNETGANTHHVVGTHGYMSPEYVVHGVFSVKSDVFSFGVLVLEIISGRRNRGFAHESHSINLLGHVWKLYKEGRPLELIDGHLMDSHYISELPRLTHVALLCVQQCPEDRPDMPTVILMLTNDAILPQAKEPGFFTESKVTSECSTSMCSTNEITFTQLEP</sequence>
<feature type="non-terminal residue" evidence="19">
    <location>
        <position position="950"/>
    </location>
</feature>
<dbReference type="CDD" id="cd01098">
    <property type="entry name" value="PAN_AP_plant"/>
    <property type="match status" value="1"/>
</dbReference>
<dbReference type="PROSITE" id="PS50948">
    <property type="entry name" value="PAN"/>
    <property type="match status" value="1"/>
</dbReference>
<evidence type="ECO:0000256" key="2">
    <source>
        <dbReference type="ARBA" id="ARBA00022527"/>
    </source>
</evidence>
<dbReference type="SMART" id="SM00473">
    <property type="entry name" value="PAN_AP"/>
    <property type="match status" value="1"/>
</dbReference>
<evidence type="ECO:0000313" key="19">
    <source>
        <dbReference type="EMBL" id="KAG5612921.1"/>
    </source>
</evidence>
<proteinExistence type="predicted"/>
<dbReference type="PROSITE" id="PS50927">
    <property type="entry name" value="BULB_LECTIN"/>
    <property type="match status" value="2"/>
</dbReference>
<keyword evidence="15" id="KW-0472">Membrane</keyword>
<dbReference type="Pfam" id="PF00954">
    <property type="entry name" value="S_locus_glycop"/>
    <property type="match status" value="1"/>
</dbReference>
<evidence type="ECO:0000256" key="15">
    <source>
        <dbReference type="SAM" id="Phobius"/>
    </source>
</evidence>
<dbReference type="InterPro" id="IPR000858">
    <property type="entry name" value="S_locus_glycoprot_dom"/>
</dbReference>
<keyword evidence="4" id="KW-0808">Transferase</keyword>
<keyword evidence="5" id="KW-0732">Signal</keyword>
<feature type="domain" description="Apple" evidence="18">
    <location>
        <begin position="477"/>
        <end position="557"/>
    </location>
</feature>
<feature type="domain" description="Bulb-type lectin" evidence="17">
    <location>
        <begin position="1"/>
        <end position="107"/>
    </location>
</feature>
<dbReference type="PANTHER" id="PTHR32444:SF192">
    <property type="entry name" value="RECEPTOR-LIKE SERINE_THREONINE-PROTEIN KINASE"/>
    <property type="match status" value="1"/>
</dbReference>
<dbReference type="InterPro" id="IPR011009">
    <property type="entry name" value="Kinase-like_dom_sf"/>
</dbReference>
<evidence type="ECO:0000256" key="4">
    <source>
        <dbReference type="ARBA" id="ARBA00022679"/>
    </source>
</evidence>
<organism evidence="19 20">
    <name type="scientific">Solanum commersonii</name>
    <name type="common">Commerson's wild potato</name>
    <name type="synonym">Commerson's nightshade</name>
    <dbReference type="NCBI Taxonomy" id="4109"/>
    <lineage>
        <taxon>Eukaryota</taxon>
        <taxon>Viridiplantae</taxon>
        <taxon>Streptophyta</taxon>
        <taxon>Embryophyta</taxon>
        <taxon>Tracheophyta</taxon>
        <taxon>Spermatophyta</taxon>
        <taxon>Magnoliopsida</taxon>
        <taxon>eudicotyledons</taxon>
        <taxon>Gunneridae</taxon>
        <taxon>Pentapetalae</taxon>
        <taxon>asterids</taxon>
        <taxon>lamiids</taxon>
        <taxon>Solanales</taxon>
        <taxon>Solanaceae</taxon>
        <taxon>Solanoideae</taxon>
        <taxon>Solaneae</taxon>
        <taxon>Solanum</taxon>
    </lineage>
</organism>
<feature type="transmembrane region" description="Helical" evidence="15">
    <location>
        <begin position="20"/>
        <end position="39"/>
    </location>
</feature>
<evidence type="ECO:0000256" key="14">
    <source>
        <dbReference type="PROSITE-ProRule" id="PRU10141"/>
    </source>
</evidence>
<keyword evidence="10" id="KW-0675">Receptor</keyword>
<evidence type="ECO:0000256" key="6">
    <source>
        <dbReference type="ARBA" id="ARBA00022741"/>
    </source>
</evidence>
<feature type="domain" description="Bulb-type lectin" evidence="17">
    <location>
        <begin position="158"/>
        <end position="284"/>
    </location>
</feature>
<evidence type="ECO:0000256" key="8">
    <source>
        <dbReference type="ARBA" id="ARBA00022840"/>
    </source>
</evidence>
<evidence type="ECO:0000256" key="3">
    <source>
        <dbReference type="ARBA" id="ARBA00022553"/>
    </source>
</evidence>
<comment type="catalytic activity">
    <reaction evidence="13">
        <text>L-seryl-[protein] + ATP = O-phospho-L-seryl-[protein] + ADP + H(+)</text>
        <dbReference type="Rhea" id="RHEA:17989"/>
        <dbReference type="Rhea" id="RHEA-COMP:9863"/>
        <dbReference type="Rhea" id="RHEA-COMP:11604"/>
        <dbReference type="ChEBI" id="CHEBI:15378"/>
        <dbReference type="ChEBI" id="CHEBI:29999"/>
        <dbReference type="ChEBI" id="CHEBI:30616"/>
        <dbReference type="ChEBI" id="CHEBI:83421"/>
        <dbReference type="ChEBI" id="CHEBI:456216"/>
        <dbReference type="EC" id="2.7.11.1"/>
    </reaction>
</comment>
<dbReference type="FunFam" id="3.50.4.10:FF:000002">
    <property type="entry name" value="G-type lectin S-receptor-like serine/threonine-protein kinase"/>
    <property type="match status" value="1"/>
</dbReference>
<evidence type="ECO:0000256" key="12">
    <source>
        <dbReference type="ARBA" id="ARBA00047899"/>
    </source>
</evidence>
<keyword evidence="3" id="KW-0597">Phosphoprotein</keyword>
<dbReference type="InterPro" id="IPR001480">
    <property type="entry name" value="Bulb-type_lectin_dom"/>
</dbReference>
<dbReference type="SUPFAM" id="SSF56112">
    <property type="entry name" value="Protein kinase-like (PK-like)"/>
    <property type="match status" value="1"/>
</dbReference>
<dbReference type="InterPro" id="IPR003609">
    <property type="entry name" value="Pan_app"/>
</dbReference>
<dbReference type="Gene3D" id="2.90.10.10">
    <property type="entry name" value="Bulb-type lectin domain"/>
    <property type="match status" value="2"/>
</dbReference>
<evidence type="ECO:0000256" key="1">
    <source>
        <dbReference type="ARBA" id="ARBA00012513"/>
    </source>
</evidence>
<keyword evidence="9" id="KW-1015">Disulfide bond</keyword>
<dbReference type="SMART" id="SM00108">
    <property type="entry name" value="B_lectin"/>
    <property type="match status" value="2"/>
</dbReference>
<feature type="binding site" evidence="14">
    <location>
        <position position="650"/>
    </location>
    <ligand>
        <name>ATP</name>
        <dbReference type="ChEBI" id="CHEBI:30616"/>
    </ligand>
</feature>
<dbReference type="FunFam" id="2.90.10.30:FF:000003">
    <property type="entry name" value="Os04g0303100 protein"/>
    <property type="match status" value="1"/>
</dbReference>
<dbReference type="AlphaFoldDB" id="A0A9J5ZL98"/>
<dbReference type="PROSITE" id="PS50011">
    <property type="entry name" value="PROTEIN_KINASE_DOM"/>
    <property type="match status" value="1"/>
</dbReference>
<keyword evidence="15" id="KW-0812">Transmembrane</keyword>
<dbReference type="PANTHER" id="PTHR32444">
    <property type="entry name" value="BULB-TYPE LECTIN DOMAIN-CONTAINING PROTEIN"/>
    <property type="match status" value="1"/>
</dbReference>
<keyword evidence="15" id="KW-1133">Transmembrane helix</keyword>
<dbReference type="FunFam" id="3.30.200.20:FF:000195">
    <property type="entry name" value="G-type lectin S-receptor-like serine/threonine-protein kinase"/>
    <property type="match status" value="1"/>
</dbReference>
<dbReference type="Gene3D" id="3.30.200.20">
    <property type="entry name" value="Phosphorylase Kinase, domain 1"/>
    <property type="match status" value="1"/>
</dbReference>
<reference evidence="19 20" key="1">
    <citation type="submission" date="2020-09" db="EMBL/GenBank/DDBJ databases">
        <title>De no assembly of potato wild relative species, Solanum commersonii.</title>
        <authorList>
            <person name="Cho K."/>
        </authorList>
    </citation>
    <scope>NUCLEOTIDE SEQUENCE [LARGE SCALE GENOMIC DNA]</scope>
    <source>
        <strain evidence="19">LZ3.2</strain>
        <tissue evidence="19">Leaf</tissue>
    </source>
</reference>
<accession>A0A9J5ZL98</accession>
<comment type="caution">
    <text evidence="19">The sequence shown here is derived from an EMBL/GenBank/DDBJ whole genome shotgun (WGS) entry which is preliminary data.</text>
</comment>
<keyword evidence="8 14" id="KW-0067">ATP-binding</keyword>
<dbReference type="InterPro" id="IPR036426">
    <property type="entry name" value="Bulb-type_lectin_dom_sf"/>
</dbReference>
<name>A0A9J5ZL98_SOLCO</name>
<dbReference type="Proteomes" id="UP000824120">
    <property type="component" value="Chromosome 4"/>
</dbReference>
<dbReference type="Pfam" id="PF07714">
    <property type="entry name" value="PK_Tyr_Ser-Thr"/>
    <property type="match status" value="1"/>
</dbReference>
<dbReference type="PROSITE" id="PS00107">
    <property type="entry name" value="PROTEIN_KINASE_ATP"/>
    <property type="match status" value="1"/>
</dbReference>
<keyword evidence="7" id="KW-0418">Kinase</keyword>
<dbReference type="PROSITE" id="PS00108">
    <property type="entry name" value="PROTEIN_KINASE_ST"/>
    <property type="match status" value="1"/>
</dbReference>
<evidence type="ECO:0000256" key="5">
    <source>
        <dbReference type="ARBA" id="ARBA00022729"/>
    </source>
</evidence>
<evidence type="ECO:0000256" key="9">
    <source>
        <dbReference type="ARBA" id="ARBA00023157"/>
    </source>
</evidence>
<comment type="catalytic activity">
    <reaction evidence="12">
        <text>L-threonyl-[protein] + ATP = O-phospho-L-threonyl-[protein] + ADP + H(+)</text>
        <dbReference type="Rhea" id="RHEA:46608"/>
        <dbReference type="Rhea" id="RHEA-COMP:11060"/>
        <dbReference type="Rhea" id="RHEA-COMP:11605"/>
        <dbReference type="ChEBI" id="CHEBI:15378"/>
        <dbReference type="ChEBI" id="CHEBI:30013"/>
        <dbReference type="ChEBI" id="CHEBI:30616"/>
        <dbReference type="ChEBI" id="CHEBI:61977"/>
        <dbReference type="ChEBI" id="CHEBI:456216"/>
        <dbReference type="EC" id="2.7.11.1"/>
    </reaction>
</comment>
<dbReference type="InterPro" id="IPR017441">
    <property type="entry name" value="Protein_kinase_ATP_BS"/>
</dbReference>
<dbReference type="CDD" id="cd14066">
    <property type="entry name" value="STKc_IRAK"/>
    <property type="match status" value="1"/>
</dbReference>
<dbReference type="FunFam" id="2.90.10.10:FF:000001">
    <property type="entry name" value="G-type lectin S-receptor-like serine/threonine-protein kinase"/>
    <property type="match status" value="1"/>
</dbReference>
<dbReference type="EMBL" id="JACXVP010000004">
    <property type="protein sequence ID" value="KAG5612921.1"/>
    <property type="molecule type" value="Genomic_DNA"/>
</dbReference>
<evidence type="ECO:0000313" key="20">
    <source>
        <dbReference type="Proteomes" id="UP000824120"/>
    </source>
</evidence>
<evidence type="ECO:0000259" key="18">
    <source>
        <dbReference type="PROSITE" id="PS50948"/>
    </source>
</evidence>
<gene>
    <name evidence="19" type="ORF">H5410_024202</name>
</gene>
<evidence type="ECO:0000256" key="13">
    <source>
        <dbReference type="ARBA" id="ARBA00048679"/>
    </source>
</evidence>
<evidence type="ECO:0000259" key="17">
    <source>
        <dbReference type="PROSITE" id="PS50927"/>
    </source>
</evidence>
<evidence type="ECO:0000256" key="7">
    <source>
        <dbReference type="ARBA" id="ARBA00022777"/>
    </source>
</evidence>
<dbReference type="Gene3D" id="3.50.4.10">
    <property type="entry name" value="Hepatocyte Growth Factor"/>
    <property type="match status" value="1"/>
</dbReference>
<dbReference type="SUPFAM" id="SSF51110">
    <property type="entry name" value="alpha-D-mannose-specific plant lectins"/>
    <property type="match status" value="2"/>
</dbReference>
<dbReference type="FunFam" id="1.10.510.10:FF:000060">
    <property type="entry name" value="G-type lectin S-receptor-like serine/threonine-protein kinase"/>
    <property type="match status" value="1"/>
</dbReference>
<dbReference type="InterPro" id="IPR001245">
    <property type="entry name" value="Ser-Thr/Tyr_kinase_cat_dom"/>
</dbReference>
<evidence type="ECO:0000259" key="16">
    <source>
        <dbReference type="PROSITE" id="PS50011"/>
    </source>
</evidence>
<dbReference type="Pfam" id="PF08276">
    <property type="entry name" value="PAN_2"/>
    <property type="match status" value="1"/>
</dbReference>
<dbReference type="SMART" id="SM00220">
    <property type="entry name" value="S_TKc"/>
    <property type="match status" value="1"/>
</dbReference>
<dbReference type="InterPro" id="IPR008271">
    <property type="entry name" value="Ser/Thr_kinase_AS"/>
</dbReference>
<dbReference type="OrthoDB" id="785331at2759"/>
<protein>
    <recommendedName>
        <fullName evidence="1">non-specific serine/threonine protein kinase</fullName>
        <ecNumber evidence="1">2.7.11.1</ecNumber>
    </recommendedName>
</protein>
<keyword evidence="11" id="KW-0325">Glycoprotein</keyword>
<dbReference type="Gene3D" id="1.10.510.10">
    <property type="entry name" value="Transferase(Phosphotransferase) domain 1"/>
    <property type="match status" value="1"/>
</dbReference>
<evidence type="ECO:0000256" key="10">
    <source>
        <dbReference type="ARBA" id="ARBA00023170"/>
    </source>
</evidence>
<dbReference type="GO" id="GO:0004674">
    <property type="term" value="F:protein serine/threonine kinase activity"/>
    <property type="evidence" value="ECO:0007669"/>
    <property type="project" value="UniProtKB-KW"/>
</dbReference>
<feature type="transmembrane region" description="Helical" evidence="15">
    <location>
        <begin position="568"/>
        <end position="591"/>
    </location>
</feature>
<dbReference type="InterPro" id="IPR000719">
    <property type="entry name" value="Prot_kinase_dom"/>
</dbReference>
<dbReference type="GO" id="GO:0048544">
    <property type="term" value="P:recognition of pollen"/>
    <property type="evidence" value="ECO:0007669"/>
    <property type="project" value="InterPro"/>
</dbReference>
<feature type="domain" description="Protein kinase" evidence="16">
    <location>
        <begin position="622"/>
        <end position="915"/>
    </location>
</feature>
<dbReference type="GO" id="GO:0005524">
    <property type="term" value="F:ATP binding"/>
    <property type="evidence" value="ECO:0007669"/>
    <property type="project" value="UniProtKB-UniRule"/>
</dbReference>
<keyword evidence="2" id="KW-0723">Serine/threonine-protein kinase</keyword>
<dbReference type="EC" id="2.7.11.1" evidence="1"/>
<keyword evidence="20" id="KW-1185">Reference proteome</keyword>
<dbReference type="CDD" id="cd00028">
    <property type="entry name" value="B_lectin"/>
    <property type="match status" value="1"/>
</dbReference>
<evidence type="ECO:0000256" key="11">
    <source>
        <dbReference type="ARBA" id="ARBA00023180"/>
    </source>
</evidence>
<keyword evidence="6 14" id="KW-0547">Nucleotide-binding</keyword>